<keyword evidence="9" id="KW-0539">Nucleus</keyword>
<dbReference type="GO" id="GO:0019303">
    <property type="term" value="P:D-ribose catabolic process"/>
    <property type="evidence" value="ECO:0007669"/>
    <property type="project" value="UniProtKB-UniRule"/>
</dbReference>
<dbReference type="GO" id="GO:0005634">
    <property type="term" value="C:nucleus"/>
    <property type="evidence" value="ECO:0007669"/>
    <property type="project" value="UniProtKB-SubCell"/>
</dbReference>
<feature type="binding site" evidence="9">
    <location>
        <begin position="41"/>
        <end position="45"/>
    </location>
    <ligand>
        <name>substrate</name>
    </ligand>
</feature>
<feature type="binding site" evidence="9">
    <location>
        <position position="253"/>
    </location>
    <ligand>
        <name>K(+)</name>
        <dbReference type="ChEBI" id="CHEBI:29103"/>
    </ligand>
</feature>
<keyword evidence="8 9" id="KW-0119">Carbohydrate metabolism</keyword>
<feature type="binding site" evidence="9">
    <location>
        <begin position="223"/>
        <end position="228"/>
    </location>
    <ligand>
        <name>ATP</name>
        <dbReference type="ChEBI" id="CHEBI:30616"/>
    </ligand>
</feature>
<accession>A0A8J9ZTD5</accession>
<dbReference type="EC" id="2.7.1.15" evidence="9"/>
<comment type="activity regulation">
    <text evidence="9">Activated by a monovalent cation that binds near, but not in, the active site. The most likely occupant of the site in vivo is potassium. Ion binding induces a conformational change that may alter substrate affinity.</text>
</comment>
<evidence type="ECO:0000256" key="3">
    <source>
        <dbReference type="ARBA" id="ARBA00022741"/>
    </source>
</evidence>
<dbReference type="HAMAP" id="MF_01987">
    <property type="entry name" value="Ribokinase"/>
    <property type="match status" value="1"/>
</dbReference>
<name>A0A8J9ZTD5_BRALA</name>
<dbReference type="FunFam" id="3.40.1190.20:FF:000064">
    <property type="entry name" value="Ribokinase"/>
    <property type="match status" value="1"/>
</dbReference>
<dbReference type="InterPro" id="IPR011877">
    <property type="entry name" value="Ribokinase"/>
</dbReference>
<sequence length="310" mass="32873">MAAFDVVVVGSCNMDLISYVPRLPKPGETIHGHKFSLGFGGKGANQCVMAARLGAATAMVAKVGDDVFGSNFVQNFKDNGVNVDHVQVTKEAATGVAPIAVNDDGQNSIIIVSGANLKLTAADVREHESVVTHAKVLICQLEIQPETSLEALRIAKQHGVTTILNPAPAQATLDPELYKVSDIFCPNETEAEILTGLPVTTVEEAEKAADVLLDKGCKKVIITLGEKGCLCKSSKSEKGIHVPARKVSPVDTTGAGDAFVGSLAYYMACHKDLRLEEAIQKACHISSISVCSPGTQTSFPYRKDLPQDLF</sequence>
<dbReference type="CDD" id="cd01174">
    <property type="entry name" value="ribokinase"/>
    <property type="match status" value="1"/>
</dbReference>
<dbReference type="Pfam" id="PF00294">
    <property type="entry name" value="PfkB"/>
    <property type="match status" value="1"/>
</dbReference>
<evidence type="ECO:0000256" key="5">
    <source>
        <dbReference type="ARBA" id="ARBA00022840"/>
    </source>
</evidence>
<keyword evidence="3 9" id="KW-0547">Nucleotide-binding</keyword>
<dbReference type="AlphaFoldDB" id="A0A8J9ZTD5"/>
<feature type="binding site" evidence="9">
    <location>
        <position position="294"/>
    </location>
    <ligand>
        <name>K(+)</name>
        <dbReference type="ChEBI" id="CHEBI:29103"/>
    </ligand>
</feature>
<dbReference type="PANTHER" id="PTHR10584:SF166">
    <property type="entry name" value="RIBOKINASE"/>
    <property type="match status" value="1"/>
</dbReference>
<keyword evidence="7 9" id="KW-0630">Potassium</keyword>
<keyword evidence="9" id="KW-0963">Cytoplasm</keyword>
<keyword evidence="1 9" id="KW-0808">Transferase</keyword>
<keyword evidence="5 9" id="KW-0067">ATP-binding</keyword>
<feature type="binding site" evidence="9">
    <location>
        <position position="187"/>
    </location>
    <ligand>
        <name>ATP</name>
        <dbReference type="ChEBI" id="CHEBI:30616"/>
    </ligand>
</feature>
<reference evidence="11" key="1">
    <citation type="submission" date="2022-01" db="EMBL/GenBank/DDBJ databases">
        <authorList>
            <person name="Braso-Vives M."/>
        </authorList>
    </citation>
    <scope>NUCLEOTIDE SEQUENCE</scope>
</reference>
<dbReference type="UniPathway" id="UPA00916">
    <property type="reaction ID" value="UER00889"/>
</dbReference>
<evidence type="ECO:0000256" key="9">
    <source>
        <dbReference type="HAMAP-Rule" id="MF_03215"/>
    </source>
</evidence>
<comment type="similarity">
    <text evidence="9">Belongs to the carbohydrate kinase PfkB family. Ribokinase subfamily.</text>
</comment>
<dbReference type="InterPro" id="IPR002139">
    <property type="entry name" value="Ribo/fructo_kinase"/>
</dbReference>
<comment type="catalytic activity">
    <reaction evidence="9">
        <text>D-ribose + ATP = D-ribose 5-phosphate + ADP + H(+)</text>
        <dbReference type="Rhea" id="RHEA:13697"/>
        <dbReference type="ChEBI" id="CHEBI:15378"/>
        <dbReference type="ChEBI" id="CHEBI:30616"/>
        <dbReference type="ChEBI" id="CHEBI:47013"/>
        <dbReference type="ChEBI" id="CHEBI:78346"/>
        <dbReference type="ChEBI" id="CHEBI:456216"/>
        <dbReference type="EC" id="2.7.1.15"/>
    </reaction>
</comment>
<feature type="binding site" evidence="9">
    <location>
        <begin position="13"/>
        <end position="15"/>
    </location>
    <ligand>
        <name>substrate</name>
    </ligand>
</feature>
<dbReference type="Proteomes" id="UP000838412">
    <property type="component" value="Chromosome 4"/>
</dbReference>
<evidence type="ECO:0000259" key="10">
    <source>
        <dbReference type="Pfam" id="PF00294"/>
    </source>
</evidence>
<dbReference type="GO" id="GO:0046872">
    <property type="term" value="F:metal ion binding"/>
    <property type="evidence" value="ECO:0007669"/>
    <property type="project" value="UniProtKB-KW"/>
</dbReference>
<comment type="subunit">
    <text evidence="9">Homodimer.</text>
</comment>
<evidence type="ECO:0000256" key="6">
    <source>
        <dbReference type="ARBA" id="ARBA00022842"/>
    </source>
</evidence>
<dbReference type="PANTHER" id="PTHR10584">
    <property type="entry name" value="SUGAR KINASE"/>
    <property type="match status" value="1"/>
</dbReference>
<keyword evidence="6 9" id="KW-0460">Magnesium</keyword>
<feature type="binding site" evidence="9">
    <location>
        <position position="251"/>
    </location>
    <ligand>
        <name>K(+)</name>
        <dbReference type="ChEBI" id="CHEBI:29103"/>
    </ligand>
</feature>
<dbReference type="InterPro" id="IPR029056">
    <property type="entry name" value="Ribokinase-like"/>
</dbReference>
<comment type="subcellular location">
    <subcellularLocation>
        <location evidence="9">Cytoplasm</location>
    </subcellularLocation>
    <subcellularLocation>
        <location evidence="9">Nucleus</location>
    </subcellularLocation>
</comment>
<comment type="caution">
    <text evidence="9">Lacks conserved residue(s) required for the propagation of feature annotation.</text>
</comment>
<dbReference type="EMBL" id="OV696689">
    <property type="protein sequence ID" value="CAH1263239.1"/>
    <property type="molecule type" value="Genomic_DNA"/>
</dbReference>
<feature type="binding site" evidence="9">
    <location>
        <position position="257"/>
    </location>
    <ligand>
        <name>substrate</name>
    </ligand>
</feature>
<dbReference type="GO" id="GO:0005524">
    <property type="term" value="F:ATP binding"/>
    <property type="evidence" value="ECO:0007669"/>
    <property type="project" value="UniProtKB-UniRule"/>
</dbReference>
<dbReference type="GO" id="GO:0005829">
    <property type="term" value="C:cytosol"/>
    <property type="evidence" value="ECO:0007669"/>
    <property type="project" value="TreeGrafter"/>
</dbReference>
<dbReference type="PRINTS" id="PR00990">
    <property type="entry name" value="RIBOKINASE"/>
</dbReference>
<evidence type="ECO:0000256" key="7">
    <source>
        <dbReference type="ARBA" id="ARBA00022958"/>
    </source>
</evidence>
<dbReference type="GO" id="GO:0004747">
    <property type="term" value="F:ribokinase activity"/>
    <property type="evidence" value="ECO:0007669"/>
    <property type="project" value="UniProtKB-UniRule"/>
</dbReference>
<protein>
    <recommendedName>
        <fullName evidence="9">Ribokinase</fullName>
        <shortName evidence="9">RK</shortName>
        <ecNumber evidence="9">2.7.1.15</ecNumber>
    </recommendedName>
</protein>
<dbReference type="OrthoDB" id="415590at2759"/>
<feature type="binding site" evidence="9">
    <location>
        <position position="142"/>
    </location>
    <ligand>
        <name>substrate</name>
    </ligand>
</feature>
<evidence type="ECO:0000256" key="8">
    <source>
        <dbReference type="ARBA" id="ARBA00023277"/>
    </source>
</evidence>
<evidence type="ECO:0000313" key="12">
    <source>
        <dbReference type="Proteomes" id="UP000838412"/>
    </source>
</evidence>
<dbReference type="SUPFAM" id="SSF53613">
    <property type="entry name" value="Ribokinase-like"/>
    <property type="match status" value="1"/>
</dbReference>
<proteinExistence type="inferred from homology"/>
<comment type="function">
    <text evidence="9">Catalyzes the phosphorylation of ribose at O-5 in a reaction requiring ATP and magnesium. The resulting D-ribose-5-phosphate can then be used either for sythesis of nucleotides, histidine, and tryptophan, or as a component of the pentose phosphate pathway.</text>
</comment>
<evidence type="ECO:0000256" key="4">
    <source>
        <dbReference type="ARBA" id="ARBA00022777"/>
    </source>
</evidence>
<feature type="binding site" evidence="9">
    <location>
        <begin position="256"/>
        <end position="257"/>
    </location>
    <ligand>
        <name>ATP</name>
        <dbReference type="ChEBI" id="CHEBI:30616"/>
    </ligand>
</feature>
<comment type="cofactor">
    <cofactor evidence="9">
        <name>Mg(2+)</name>
        <dbReference type="ChEBI" id="CHEBI:18420"/>
    </cofactor>
    <text evidence="9">Requires a divalent cation, most likely magnesium in vivo, as an electrophilic catalyst to aid phosphoryl group transfer. It is the chelate of the metal and the nucleotide that is the actual substrate.</text>
</comment>
<evidence type="ECO:0000313" key="11">
    <source>
        <dbReference type="EMBL" id="CAH1263239.1"/>
    </source>
</evidence>
<feature type="domain" description="Carbohydrate kinase PfkB" evidence="10">
    <location>
        <begin position="5"/>
        <end position="300"/>
    </location>
</feature>
<comment type="pathway">
    <text evidence="9">Carbohydrate metabolism; D-ribose degradation; D-ribose 5-phosphate from beta-D-ribopyranose: step 2/2.</text>
</comment>
<keyword evidence="4 9" id="KW-0418">Kinase</keyword>
<gene>
    <name evidence="11" type="primary">RBKS</name>
    <name evidence="11" type="ORF">BLAG_LOCUS17989</name>
</gene>
<feature type="binding site" evidence="9">
    <location>
        <position position="298"/>
    </location>
    <ligand>
        <name>K(+)</name>
        <dbReference type="ChEBI" id="CHEBI:29103"/>
    </ligand>
</feature>
<dbReference type="InterPro" id="IPR011611">
    <property type="entry name" value="PfkB_dom"/>
</dbReference>
<dbReference type="Gene3D" id="3.40.1190.20">
    <property type="match status" value="1"/>
</dbReference>
<feature type="binding site" evidence="9">
    <location>
        <position position="289"/>
    </location>
    <ligand>
        <name>K(+)</name>
        <dbReference type="ChEBI" id="CHEBI:29103"/>
    </ligand>
</feature>
<feature type="binding site" evidence="9">
    <location>
        <position position="292"/>
    </location>
    <ligand>
        <name>K(+)</name>
        <dbReference type="ChEBI" id="CHEBI:29103"/>
    </ligand>
</feature>
<evidence type="ECO:0000256" key="2">
    <source>
        <dbReference type="ARBA" id="ARBA00022723"/>
    </source>
</evidence>
<organism evidence="11 12">
    <name type="scientific">Branchiostoma lanceolatum</name>
    <name type="common">Common lancelet</name>
    <name type="synonym">Amphioxus lanceolatum</name>
    <dbReference type="NCBI Taxonomy" id="7740"/>
    <lineage>
        <taxon>Eukaryota</taxon>
        <taxon>Metazoa</taxon>
        <taxon>Chordata</taxon>
        <taxon>Cephalochordata</taxon>
        <taxon>Leptocardii</taxon>
        <taxon>Amphioxiformes</taxon>
        <taxon>Branchiostomatidae</taxon>
        <taxon>Branchiostoma</taxon>
    </lineage>
</organism>
<evidence type="ECO:0000256" key="1">
    <source>
        <dbReference type="ARBA" id="ARBA00022679"/>
    </source>
</evidence>
<feature type="active site" description="Proton acceptor" evidence="9">
    <location>
        <position position="257"/>
    </location>
</feature>
<keyword evidence="12" id="KW-1185">Reference proteome</keyword>
<dbReference type="NCBIfam" id="TIGR02152">
    <property type="entry name" value="D_ribokin_bact"/>
    <property type="match status" value="1"/>
</dbReference>
<keyword evidence="2 9" id="KW-0479">Metal-binding</keyword>